<dbReference type="InterPro" id="IPR007094">
    <property type="entry name" value="RNA-dir_pol_PSvirus"/>
</dbReference>
<dbReference type="GO" id="GO:0039694">
    <property type="term" value="P:viral RNA genome replication"/>
    <property type="evidence" value="ECO:0007669"/>
    <property type="project" value="InterPro"/>
</dbReference>
<keyword evidence="3" id="KW-0548">Nucleotidyltransferase</keyword>
<keyword evidence="4" id="KW-0693">Viral RNA replication</keyword>
<dbReference type="SUPFAM" id="SSF56672">
    <property type="entry name" value="DNA/RNA polymerases"/>
    <property type="match status" value="1"/>
</dbReference>
<dbReference type="GO" id="GO:0006351">
    <property type="term" value="P:DNA-templated transcription"/>
    <property type="evidence" value="ECO:0007669"/>
    <property type="project" value="InterPro"/>
</dbReference>
<evidence type="ECO:0000313" key="6">
    <source>
        <dbReference type="EMBL" id="QED22727.1"/>
    </source>
</evidence>
<dbReference type="GO" id="GO:0003723">
    <property type="term" value="F:RNA binding"/>
    <property type="evidence" value="ECO:0007669"/>
    <property type="project" value="InterPro"/>
</dbReference>
<dbReference type="InterPro" id="IPR043502">
    <property type="entry name" value="DNA/RNA_pol_sf"/>
</dbReference>
<evidence type="ECO:0000256" key="4">
    <source>
        <dbReference type="ARBA" id="ARBA00022953"/>
    </source>
</evidence>
<dbReference type="PROSITE" id="PS50507">
    <property type="entry name" value="RDRP_SSRNA_POS"/>
    <property type="match status" value="1"/>
</dbReference>
<dbReference type="InterPro" id="IPR001788">
    <property type="entry name" value="RNA-dep_RNA_pol_alsuvir"/>
</dbReference>
<feature type="domain" description="RdRp catalytic" evidence="5">
    <location>
        <begin position="892"/>
        <end position="1005"/>
    </location>
</feature>
<evidence type="ECO:0000259" key="5">
    <source>
        <dbReference type="PROSITE" id="PS50507"/>
    </source>
</evidence>
<keyword evidence="2" id="KW-0808">Transferase</keyword>
<evidence type="ECO:0000256" key="1">
    <source>
        <dbReference type="ARBA" id="ARBA00022484"/>
    </source>
</evidence>
<name>A0A6B7K5S3_9VIRU</name>
<keyword evidence="1 6" id="KW-0696">RNA-directed RNA polymerase</keyword>
<sequence>MSYPFSEGGASHSVGQALSGGQAITTTHPLYKAVSSAVEQELGELTARKGAARASGKPTLVFVALQSDELSSLSQMYPEFNLVNYGSGRPCHAWWTQCRRLGNEWLIQQAEKVGSRVVHYGGMITPYLLSSLEAATIVVEPSDVVAVHERHAGCMEAYTTYSQYVRVSQDFGTPVRRDRYEDFLKRENFLYTSSPDELSTADVVCVDGTLNAYGPAQVATFMALSDASVAYGMFVYHPSMLVNERGELPFGGVHFRKQDGGINFVYPEGRAGVTRYPKGVWESWLTSHIFSLGAGEGESWYQLELLKNRGNFMFYRITALPCEPTEKRVTHALDVEGADDKYLVQSWHLVAEGANPRVDSNWKKSYVLASRRLIDRTYQFAMQLPKEQFTRYAVRKQLQVVNDRVTIEGTSVRVNSPLGLEMLDKMTVAVYVRAFVDRYEAGELTKEAMEIVKQLAGFDSASWAMRTWTLTRLCVLTAWEYSLGVVNTALREFFDWTRDVLAFQSRLSTPTIDRPEPYILVSDMHLGWAMGTTEESLARVMAEVTRVASLECTGFVSDLVRQIVRNTPAMADLTKHRFRVSAMPLSTPVQDNPAAKETFKQVRALNLVDEAPEDRRTLEVMSVTRMIQNAKVVDFEEDADPVWTLNEFYSKVCPGVPLQNLEYDTASISLDPQDRTLAAPYLKLPRYFGDLPKPRKYYRSKLRALNVPKRQGTLQELLSSMAARNLNAPQVALPQDEDELVKIVWDKFLDEACVPDARDKLRRYQADLVGMEEGAFHEWASQATPEKLARVKKELEEQSKALEEMPVGEYLAMLKSDVKPTLSTKPLTTRTEPQVIVYHEKALSALYSSIMRVLVRRFLSLLLPKFHVNLLKDMKDIEGFINGIHPFGATGLKYLENDFSKYDKSQGRFVFALEEYVFTQLGMNADLLKRWVGGHVECSMRAVALGLSLHVMYQRKSGDATTAFGNVLLNILSVIYAYTGTQIIWAVFMGDDSLVCASQVGEEVTAAQTLAEVFNLGAKTYVTDDPYFASCHVIVDDFNEKVHLVADPVKRVERWSMAIAADDPQWRERYISAKDSLGTYLNCFNTAGLERAVSARYPIKFEDVRGVASAIATLVSSEQRFRAVWEEEPEISNY</sequence>
<evidence type="ECO:0000256" key="3">
    <source>
        <dbReference type="ARBA" id="ARBA00022695"/>
    </source>
</evidence>
<organism evidence="6">
    <name type="scientific">Botryosphaeria dothidea tobamo-like virus</name>
    <dbReference type="NCBI Taxonomy" id="2601607"/>
    <lineage>
        <taxon>Viruses</taxon>
        <taxon>Riboviria</taxon>
        <taxon>Orthornavirae</taxon>
        <taxon>Kitrinoviricota</taxon>
        <taxon>Alsuviricetes</taxon>
        <taxon>Martellivirales</taxon>
        <taxon>Virgaviridae</taxon>
    </lineage>
</organism>
<evidence type="ECO:0000256" key="2">
    <source>
        <dbReference type="ARBA" id="ARBA00022679"/>
    </source>
</evidence>
<reference evidence="6" key="1">
    <citation type="submission" date="2018-11" db="EMBL/GenBank/DDBJ databases">
        <authorList>
            <person name="Bian R."/>
        </authorList>
    </citation>
    <scope>NUCLEOTIDE SEQUENCE</scope>
    <source>
        <strain evidence="6">SLQL2-1</strain>
    </source>
</reference>
<proteinExistence type="predicted"/>
<dbReference type="GO" id="GO:0003968">
    <property type="term" value="F:RNA-directed RNA polymerase activity"/>
    <property type="evidence" value="ECO:0007669"/>
    <property type="project" value="UniProtKB-KW"/>
</dbReference>
<dbReference type="EMBL" id="MK189194">
    <property type="protein sequence ID" value="QED22727.1"/>
    <property type="molecule type" value="Genomic_RNA"/>
</dbReference>
<dbReference type="Pfam" id="PF00978">
    <property type="entry name" value="RdRP_2"/>
    <property type="match status" value="1"/>
</dbReference>
<protein>
    <submittedName>
        <fullName evidence="6">RNA-dependent RNA polymerase</fullName>
    </submittedName>
</protein>
<accession>A0A6B7K5S3</accession>